<sequence length="98" mass="10968">SDPSIFLVPEILHTCHKFFFNHVLMWCKAVVGVEELDLRFQALPICAGYHHLTHGICHVKQMTGQEHCEIQGTVVAAIVGALPPGFWCTVCAMVDFIY</sequence>
<evidence type="ECO:0000313" key="2">
    <source>
        <dbReference type="Proteomes" id="UP000076532"/>
    </source>
</evidence>
<dbReference type="AlphaFoldDB" id="A0A166JV53"/>
<reference evidence="1 2" key="1">
    <citation type="journal article" date="2016" name="Mol. Biol. Evol.">
        <title>Comparative Genomics of Early-Diverging Mushroom-Forming Fungi Provides Insights into the Origins of Lignocellulose Decay Capabilities.</title>
        <authorList>
            <person name="Nagy L.G."/>
            <person name="Riley R."/>
            <person name="Tritt A."/>
            <person name="Adam C."/>
            <person name="Daum C."/>
            <person name="Floudas D."/>
            <person name="Sun H."/>
            <person name="Yadav J.S."/>
            <person name="Pangilinan J."/>
            <person name="Larsson K.H."/>
            <person name="Matsuura K."/>
            <person name="Barry K."/>
            <person name="Labutti K."/>
            <person name="Kuo R."/>
            <person name="Ohm R.A."/>
            <person name="Bhattacharya S.S."/>
            <person name="Shirouzu T."/>
            <person name="Yoshinaga Y."/>
            <person name="Martin F.M."/>
            <person name="Grigoriev I.V."/>
            <person name="Hibbett D.S."/>
        </authorList>
    </citation>
    <scope>NUCLEOTIDE SEQUENCE [LARGE SCALE GENOMIC DNA]</scope>
    <source>
        <strain evidence="1 2">CBS 109695</strain>
    </source>
</reference>
<protein>
    <submittedName>
        <fullName evidence="1">Uncharacterized protein</fullName>
    </submittedName>
</protein>
<dbReference type="Proteomes" id="UP000076532">
    <property type="component" value="Unassembled WGS sequence"/>
</dbReference>
<keyword evidence="2" id="KW-1185">Reference proteome</keyword>
<proteinExistence type="predicted"/>
<accession>A0A166JV53</accession>
<gene>
    <name evidence="1" type="ORF">FIBSPDRAFT_741086</name>
</gene>
<name>A0A166JV53_9AGAM</name>
<dbReference type="EMBL" id="KV417549">
    <property type="protein sequence ID" value="KZP21244.1"/>
    <property type="molecule type" value="Genomic_DNA"/>
</dbReference>
<feature type="non-terminal residue" evidence="1">
    <location>
        <position position="1"/>
    </location>
</feature>
<evidence type="ECO:0000313" key="1">
    <source>
        <dbReference type="EMBL" id="KZP21244.1"/>
    </source>
</evidence>
<organism evidence="1 2">
    <name type="scientific">Athelia psychrophila</name>
    <dbReference type="NCBI Taxonomy" id="1759441"/>
    <lineage>
        <taxon>Eukaryota</taxon>
        <taxon>Fungi</taxon>
        <taxon>Dikarya</taxon>
        <taxon>Basidiomycota</taxon>
        <taxon>Agaricomycotina</taxon>
        <taxon>Agaricomycetes</taxon>
        <taxon>Agaricomycetidae</taxon>
        <taxon>Atheliales</taxon>
        <taxon>Atheliaceae</taxon>
        <taxon>Athelia</taxon>
    </lineage>
</organism>
<dbReference type="OrthoDB" id="3232941at2759"/>